<dbReference type="SUPFAM" id="SSF82671">
    <property type="entry name" value="SEA domain"/>
    <property type="match status" value="1"/>
</dbReference>
<sequence length="622" mass="68201">MTVQLDKTFTDTLNDPQSAAYNDLKNTMNEVLINKYEGITGFIGASVTGFREGSIFTDFVVETTEVKTAEFAKANKEFSEAVNSNIAPVIGSITALYNSEDELGFTAPIYTGNSMTLVCTPRNINVGQISSVEWTLRGRVIKQLGRRTITLNPITGSVLKIKKAILLDIGLYQCTLMGDVLQVIKKIDVTGNDIQQAPIIESKSQINVRCLGTEGQTESLVCCVQSPFKVNWFKDSPNPFDAGVTETGKQFCRTYKRPLGECGGSTSLELTCKVDNLEYRRVTTLNIFVESFTCKDADYGDGRQGDTSIKECPTGQEGDKSAECDDGEWRLLEDTCVIKEIKELLVSSEELQVKDVPDFVEGLSKDVKEVKKEVRESPNTISTIVEILGNIADFPTLVVNQPVIESVLQTVDVIIGDDSRESWTVLNANENNNASSDLLGSMELLSDRIIGTFTVETDAILLNRSTFDDSFYLNLNSSVVLNISNTGFPNAAITTVTFYTLNNVMPVRNTSLFNTNTTDPGVGTMLDSRNRGLHIVFALFNSLQGFFVLVFGTLFDSKIRSILARKSPTASTGSNTTRRTSGGISSTGLNWFHRLRGRRYVNRVSETAHSGSAGASESFSNI</sequence>
<dbReference type="AlphaFoldDB" id="A0AAN8CHH9"/>
<keyword evidence="5" id="KW-1185">Reference proteome</keyword>
<evidence type="ECO:0000259" key="3">
    <source>
        <dbReference type="PROSITE" id="PS50835"/>
    </source>
</evidence>
<dbReference type="PANTHER" id="PTHR45813">
    <property type="entry name" value="IG-LIKE DOMAIN-CONTAINING PROTEIN"/>
    <property type="match status" value="1"/>
</dbReference>
<dbReference type="InterPro" id="IPR051587">
    <property type="entry name" value="Adhesion_GPCR"/>
</dbReference>
<evidence type="ECO:0000256" key="1">
    <source>
        <dbReference type="SAM" id="Phobius"/>
    </source>
</evidence>
<accession>A0AAN8CHH9</accession>
<feature type="transmembrane region" description="Helical" evidence="1">
    <location>
        <begin position="535"/>
        <end position="555"/>
    </location>
</feature>
<dbReference type="Proteomes" id="UP001331515">
    <property type="component" value="Unassembled WGS sequence"/>
</dbReference>
<feature type="domain" description="SEA" evidence="2">
    <location>
        <begin position="1"/>
        <end position="107"/>
    </location>
</feature>
<dbReference type="InterPro" id="IPR036179">
    <property type="entry name" value="Ig-like_dom_sf"/>
</dbReference>
<dbReference type="PROSITE" id="PS50835">
    <property type="entry name" value="IG_LIKE"/>
    <property type="match status" value="1"/>
</dbReference>
<dbReference type="EMBL" id="JAURVH010001531">
    <property type="protein sequence ID" value="KAK5903956.1"/>
    <property type="molecule type" value="Genomic_DNA"/>
</dbReference>
<keyword evidence="1" id="KW-0812">Transmembrane</keyword>
<name>A0AAN8CHH9_CHAGU</name>
<protein>
    <recommendedName>
        <fullName evidence="6">Ig-like domain-containing protein</fullName>
    </recommendedName>
</protein>
<keyword evidence="1" id="KW-0472">Membrane</keyword>
<dbReference type="PROSITE" id="PS50024">
    <property type="entry name" value="SEA"/>
    <property type="match status" value="1"/>
</dbReference>
<reference evidence="4 5" key="1">
    <citation type="journal article" date="2023" name="Mol. Biol. Evol.">
        <title>Genomics of Secondarily Temperate Adaptation in the Only Non-Antarctic Icefish.</title>
        <authorList>
            <person name="Rivera-Colon A.G."/>
            <person name="Rayamajhi N."/>
            <person name="Minhas B.F."/>
            <person name="Madrigal G."/>
            <person name="Bilyk K.T."/>
            <person name="Yoon V."/>
            <person name="Hune M."/>
            <person name="Gregory S."/>
            <person name="Cheng C.H.C."/>
            <person name="Catchen J.M."/>
        </authorList>
    </citation>
    <scope>NUCLEOTIDE SEQUENCE [LARGE SCALE GENOMIC DNA]</scope>
    <source>
        <tissue evidence="4">White muscle</tissue>
    </source>
</reference>
<organism evidence="4 5">
    <name type="scientific">Champsocephalus gunnari</name>
    <name type="common">Mackerel icefish</name>
    <dbReference type="NCBI Taxonomy" id="52237"/>
    <lineage>
        <taxon>Eukaryota</taxon>
        <taxon>Metazoa</taxon>
        <taxon>Chordata</taxon>
        <taxon>Craniata</taxon>
        <taxon>Vertebrata</taxon>
        <taxon>Euteleostomi</taxon>
        <taxon>Actinopterygii</taxon>
        <taxon>Neopterygii</taxon>
        <taxon>Teleostei</taxon>
        <taxon>Neoteleostei</taxon>
        <taxon>Acanthomorphata</taxon>
        <taxon>Eupercaria</taxon>
        <taxon>Perciformes</taxon>
        <taxon>Notothenioidei</taxon>
        <taxon>Channichthyidae</taxon>
        <taxon>Champsocephalus</taxon>
    </lineage>
</organism>
<evidence type="ECO:0000313" key="5">
    <source>
        <dbReference type="Proteomes" id="UP001331515"/>
    </source>
</evidence>
<feature type="domain" description="Ig-like" evidence="3">
    <location>
        <begin position="88"/>
        <end position="190"/>
    </location>
</feature>
<dbReference type="InterPro" id="IPR007110">
    <property type="entry name" value="Ig-like_dom"/>
</dbReference>
<dbReference type="PANTHER" id="PTHR45813:SF4">
    <property type="entry name" value="ADHESION G PROTEIN-COUPLED RECEPTOR F5"/>
    <property type="match status" value="1"/>
</dbReference>
<proteinExistence type="predicted"/>
<evidence type="ECO:0000259" key="2">
    <source>
        <dbReference type="PROSITE" id="PS50024"/>
    </source>
</evidence>
<dbReference type="GO" id="GO:0004930">
    <property type="term" value="F:G protein-coupled receptor activity"/>
    <property type="evidence" value="ECO:0007669"/>
    <property type="project" value="TreeGrafter"/>
</dbReference>
<dbReference type="SUPFAM" id="SSF48726">
    <property type="entry name" value="Immunoglobulin"/>
    <property type="match status" value="1"/>
</dbReference>
<evidence type="ECO:0000313" key="4">
    <source>
        <dbReference type="EMBL" id="KAK5903956.1"/>
    </source>
</evidence>
<evidence type="ECO:0008006" key="6">
    <source>
        <dbReference type="Google" id="ProtNLM"/>
    </source>
</evidence>
<comment type="caution">
    <text evidence="4">The sequence shown here is derived from an EMBL/GenBank/DDBJ whole genome shotgun (WGS) entry which is preliminary data.</text>
</comment>
<dbReference type="GO" id="GO:0007189">
    <property type="term" value="P:adenylate cyclase-activating G protein-coupled receptor signaling pathway"/>
    <property type="evidence" value="ECO:0007669"/>
    <property type="project" value="TreeGrafter"/>
</dbReference>
<dbReference type="InterPro" id="IPR036364">
    <property type="entry name" value="SEA_dom_sf"/>
</dbReference>
<dbReference type="InterPro" id="IPR000082">
    <property type="entry name" value="SEA_dom"/>
</dbReference>
<gene>
    <name evidence="4" type="ORF">CgunFtcFv8_007694</name>
</gene>
<dbReference type="Pfam" id="PF01390">
    <property type="entry name" value="SEA"/>
    <property type="match status" value="1"/>
</dbReference>
<keyword evidence="1" id="KW-1133">Transmembrane helix</keyword>